<protein>
    <submittedName>
        <fullName evidence="2">Non-homologous end-joining DNA ligase</fullName>
        <ecNumber evidence="2">6.5.1.1</ecNumber>
    </submittedName>
</protein>
<name>A0ABS2WJP7_9BACL</name>
<dbReference type="PANTHER" id="PTHR42705">
    <property type="entry name" value="BIFUNCTIONAL NON-HOMOLOGOUS END JOINING PROTEIN LIGD"/>
    <property type="match status" value="1"/>
</dbReference>
<dbReference type="PANTHER" id="PTHR42705:SF2">
    <property type="entry name" value="BIFUNCTIONAL NON-HOMOLOGOUS END JOINING PROTEIN LIGD"/>
    <property type="match status" value="1"/>
</dbReference>
<dbReference type="InterPro" id="IPR014145">
    <property type="entry name" value="LigD_pol_dom"/>
</dbReference>
<dbReference type="CDD" id="cd04861">
    <property type="entry name" value="LigD_Pol_like"/>
    <property type="match status" value="1"/>
</dbReference>
<gene>
    <name evidence="2" type="primary">ligD</name>
    <name evidence="2" type="ORF">JQC72_08750</name>
</gene>
<sequence>MGAGSEVAVGAKKTRTIRVEGKELTISNPDKMMYPDDGITKWSYLLHLTRLAPWMLPHCRGRWLTTIRFPDGVHGKSFYQKNVPSHAPEWVRTGTWNEVEYILLEDAATLAWLANLACLEFHLSFDRVDAPDMPPELVFDLDPSAPPFEKVVEVAFYTKEVLDGMGLSSYVKTSGATGLQVYVPIHRRYTFEDTRKVSRFVAMYLAQKYPRLITIERTVKNRGDKVYFDYLQHWRGKSLIAPYSPRARKGAPVSTPLTWEELNQGIRPEQFTLATIHGRLAEKGDLFAGLLAEVSRHDLTDILKWLPE</sequence>
<dbReference type="NCBIfam" id="TIGR02778">
    <property type="entry name" value="ligD_pol"/>
    <property type="match status" value="1"/>
</dbReference>
<dbReference type="EC" id="6.5.1.1" evidence="2"/>
<evidence type="ECO:0000259" key="1">
    <source>
        <dbReference type="Pfam" id="PF21686"/>
    </source>
</evidence>
<evidence type="ECO:0000313" key="3">
    <source>
        <dbReference type="Proteomes" id="UP001177120"/>
    </source>
</evidence>
<accession>A0ABS2WJP7</accession>
<keyword evidence="3" id="KW-1185">Reference proteome</keyword>
<reference evidence="2" key="1">
    <citation type="journal article" date="2024" name="Int. J. Syst. Evol. Microbiol.">
        <title>Polycladomyces zharkentensis sp. nov., a novel thermophilic cellulose- and starch-degrading member of the Bacillota from a geothermal aquifer in Kazakhstan.</title>
        <authorList>
            <person name="Mashzhan A."/>
            <person name="Kistaubayeva A."/>
            <person name="Javier-Lopez R."/>
            <person name="Bissenova U."/>
            <person name="Bissenbay A."/>
            <person name="Birkeland N.K."/>
        </authorList>
    </citation>
    <scope>NUCLEOTIDE SEQUENCE</scope>
    <source>
        <strain evidence="2">ZKZ2T</strain>
    </source>
</reference>
<evidence type="ECO:0000313" key="2">
    <source>
        <dbReference type="EMBL" id="MBN2909614.1"/>
    </source>
</evidence>
<dbReference type="Gene3D" id="3.90.920.10">
    <property type="entry name" value="DNA primase, PRIM domain"/>
    <property type="match status" value="1"/>
</dbReference>
<proteinExistence type="predicted"/>
<dbReference type="Proteomes" id="UP001177120">
    <property type="component" value="Unassembled WGS sequence"/>
</dbReference>
<keyword evidence="2" id="KW-0436">Ligase</keyword>
<dbReference type="GO" id="GO:0003910">
    <property type="term" value="F:DNA ligase (ATP) activity"/>
    <property type="evidence" value="ECO:0007669"/>
    <property type="project" value="UniProtKB-EC"/>
</dbReference>
<comment type="caution">
    <text evidence="2">The sequence shown here is derived from an EMBL/GenBank/DDBJ whole genome shotgun (WGS) entry which is preliminary data.</text>
</comment>
<dbReference type="InterPro" id="IPR052171">
    <property type="entry name" value="NHEJ_LigD"/>
</dbReference>
<organism evidence="2 3">
    <name type="scientific">Polycladomyces zharkentensis</name>
    <dbReference type="NCBI Taxonomy" id="2807616"/>
    <lineage>
        <taxon>Bacteria</taxon>
        <taxon>Bacillati</taxon>
        <taxon>Bacillota</taxon>
        <taxon>Bacilli</taxon>
        <taxon>Bacillales</taxon>
        <taxon>Thermoactinomycetaceae</taxon>
        <taxon>Polycladomyces</taxon>
    </lineage>
</organism>
<feature type="domain" description="DNA ligase D polymerase" evidence="1">
    <location>
        <begin position="40"/>
        <end position="287"/>
    </location>
</feature>
<dbReference type="Pfam" id="PF21686">
    <property type="entry name" value="LigD_Prim-Pol"/>
    <property type="match status" value="1"/>
</dbReference>
<dbReference type="EMBL" id="JAFHAP010000008">
    <property type="protein sequence ID" value="MBN2909614.1"/>
    <property type="molecule type" value="Genomic_DNA"/>
</dbReference>